<gene>
    <name evidence="2" type="ORF">JWV26_10060</name>
</gene>
<dbReference type="RefSeq" id="WP_206418961.1">
    <property type="nucleotide sequence ID" value="NZ_CP070505.1"/>
</dbReference>
<dbReference type="Pfam" id="PF20256">
    <property type="entry name" value="MoCoBD_2"/>
    <property type="match status" value="2"/>
</dbReference>
<reference evidence="2 3" key="1">
    <citation type="submission" date="2021-02" db="EMBL/GenBank/DDBJ databases">
        <title>Whole genome sequencing of Pseudomonas alcaliphila strain SM2.</title>
        <authorList>
            <person name="Alshamsi M.S."/>
            <person name="Sudalaimuthuasari N."/>
            <person name="Kundu B."/>
            <person name="AlMaskari R.S."/>
            <person name="Elmahi Y."/>
            <person name="Mundra S."/>
            <person name="Chandran S."/>
            <person name="Malik S."/>
            <person name="Hazzouri K.M."/>
            <person name="Amiri K.M.A."/>
        </authorList>
    </citation>
    <scope>NUCLEOTIDE SEQUENCE [LARGE SCALE GENOMIC DNA]</scope>
    <source>
        <strain evidence="2 3">SM2</strain>
    </source>
</reference>
<dbReference type="InterPro" id="IPR006311">
    <property type="entry name" value="TAT_signal"/>
</dbReference>
<name>A0ABD7E2R4_9GAMM</name>
<dbReference type="PANTHER" id="PTHR47495:SF3">
    <property type="entry name" value="BLR6219 PROTEIN"/>
    <property type="match status" value="1"/>
</dbReference>
<dbReference type="AlphaFoldDB" id="A0ABD7E2R4"/>
<dbReference type="Proteomes" id="UP000663658">
    <property type="component" value="Chromosome"/>
</dbReference>
<proteinExistence type="predicted"/>
<sequence>MTITSGLSRRGFLQGSIAALTLAVTAKGLVTAAWADDGSKKYGADGMPGGTVDDPLIFVSIAEDGTVTIIAHRAEMGTGVRTSLPMVVADEMEARWEQVKVVQAEANEDRYGNQNVDGSRSVRHFLMPMRRVGAAARQMLEAAAAVRWSVPVSEVKAVQHEVVHERTGRRLGYGELAADAAKQPVPNADALKLKAREDFRYIGKDRVRLVDLEAIGKGQATYGMDMRLPGMVYAVVARPPVVGGRARRFDASKALAVPGVIKVVEIPAMSGAPAFQPLGGVAVVARNTWAARQGRTALQIEWDDGANADYDSSAYRKTLEMAARQVGNVVRNQGDVAQAWNSASDAERLIAEYYVPHLAHASMEPPVATVRITKDGAEVWTSVQNPTAARAAVAARLKLKPENVRVNVLLLGGGFGRKSKPDFVDEAAIVAQAMPEGTPVKLVWTREDDIQHGYLHTVSVERLEAVIDSQGQVSSWLHRSAAPTIASLFTEGAMGQKPFESGMSAINMPYRIPNVRVETAEVPAHARIGWFRSVANIPHAFAAQCFIAELAHRAGKDHRQFALDLIGPARRIDPSTMADTWNYTESPERYPYDTGRLRGVIEAACEGAGWGRELPEGHGLGLAFCYSFLSYTAAVVEVAVGEKGEVRVVSVDMAMDCGPQINPERIRAQLEGGAIMGLSLALSSEITFAKGRVTQSNFHDYEVLRHNASPRTIRTHLVNDDHNLPPGGVGEPPVPPVAPALCNAIFAATGKRVRSLPVRTVA</sequence>
<dbReference type="EMBL" id="CP070505">
    <property type="protein sequence ID" value="QSL94672.1"/>
    <property type="molecule type" value="Genomic_DNA"/>
</dbReference>
<dbReference type="InterPro" id="IPR000674">
    <property type="entry name" value="Ald_Oxase/Xan_DH_a/b"/>
</dbReference>
<dbReference type="InterPro" id="IPR037165">
    <property type="entry name" value="AldOxase/xan_DH_Mopterin-bd_sf"/>
</dbReference>
<dbReference type="InterPro" id="IPR012368">
    <property type="entry name" value="OxRdtase_Mopterin-bd_su_IorB"/>
</dbReference>
<dbReference type="Pfam" id="PF02738">
    <property type="entry name" value="MoCoBD_1"/>
    <property type="match status" value="1"/>
</dbReference>
<evidence type="ECO:0000313" key="3">
    <source>
        <dbReference type="Proteomes" id="UP000663658"/>
    </source>
</evidence>
<dbReference type="Gene3D" id="3.30.365.10">
    <property type="entry name" value="Aldehyde oxidase/xanthine dehydrogenase, molybdopterin binding domain"/>
    <property type="match status" value="4"/>
</dbReference>
<dbReference type="KEGG" id="pty:JWV26_10060"/>
<accession>A0ABD7E2R4</accession>
<dbReference type="SUPFAM" id="SSF56003">
    <property type="entry name" value="Molybdenum cofactor-binding domain"/>
    <property type="match status" value="2"/>
</dbReference>
<evidence type="ECO:0000313" key="2">
    <source>
        <dbReference type="EMBL" id="QSL94672.1"/>
    </source>
</evidence>
<dbReference type="InterPro" id="IPR008274">
    <property type="entry name" value="AldOxase/xan_DH_MoCoBD1"/>
</dbReference>
<dbReference type="PIRSF" id="PIRSF036389">
    <property type="entry name" value="IOR_B"/>
    <property type="match status" value="1"/>
</dbReference>
<dbReference type="Gene3D" id="3.90.1170.50">
    <property type="entry name" value="Aldehyde oxidase/xanthine dehydrogenase, a/b hammerhead"/>
    <property type="match status" value="1"/>
</dbReference>
<organism evidence="2 3">
    <name type="scientific">Ectopseudomonas toyotomiensis</name>
    <dbReference type="NCBI Taxonomy" id="554344"/>
    <lineage>
        <taxon>Bacteria</taxon>
        <taxon>Pseudomonadati</taxon>
        <taxon>Pseudomonadota</taxon>
        <taxon>Gammaproteobacteria</taxon>
        <taxon>Pseudomonadales</taxon>
        <taxon>Pseudomonadaceae</taxon>
        <taxon>Ectopseudomonas</taxon>
    </lineage>
</organism>
<feature type="domain" description="Aldehyde oxidase/xanthine dehydrogenase a/b hammerhead" evidence="1">
    <location>
        <begin position="217"/>
        <end position="306"/>
    </location>
</feature>
<dbReference type="SMART" id="SM01008">
    <property type="entry name" value="Ald_Xan_dh_C"/>
    <property type="match status" value="1"/>
</dbReference>
<dbReference type="PROSITE" id="PS51318">
    <property type="entry name" value="TAT"/>
    <property type="match status" value="1"/>
</dbReference>
<evidence type="ECO:0000259" key="1">
    <source>
        <dbReference type="SMART" id="SM01008"/>
    </source>
</evidence>
<dbReference type="PANTHER" id="PTHR47495">
    <property type="entry name" value="ALDEHYDE DEHYDROGENASE"/>
    <property type="match status" value="1"/>
</dbReference>
<dbReference type="InterPro" id="IPR046867">
    <property type="entry name" value="AldOxase/xan_DH_MoCoBD2"/>
</dbReference>
<dbReference type="InterPro" id="IPR052516">
    <property type="entry name" value="N-heterocyclic_Hydroxylase"/>
</dbReference>
<protein>
    <submittedName>
        <fullName evidence="2">Xanthine dehydrogenase family protein molybdopterin-binding subunit</fullName>
    </submittedName>
</protein>